<reference evidence="2 3" key="1">
    <citation type="submission" date="2015-11" db="EMBL/GenBank/DDBJ databases">
        <title>Genomic analysis of 38 Legionella species identifies large and diverse effector repertoires.</title>
        <authorList>
            <person name="Burstein D."/>
            <person name="Amaro F."/>
            <person name="Zusman T."/>
            <person name="Lifshitz Z."/>
            <person name="Cohen O."/>
            <person name="Gilbert J.A."/>
            <person name="Pupko T."/>
            <person name="Shuman H.A."/>
            <person name="Segal G."/>
        </authorList>
    </citation>
    <scope>NUCLEOTIDE SEQUENCE [LARGE SCALE GENOMIC DNA]</scope>
    <source>
        <strain evidence="2 3">PX-1-G2-E2</strain>
    </source>
</reference>
<sequence>MALSIHIYYSKKNHGELVICCYHNNLQAYTKAITLTRDRKIKDNNLNTNLPDSYDFETVKLEVLRLLAQIKEKEFDFNTVTFAADFNLCCNKKEELAPFLFDRTLNNFFDGKEVNLILESSEPLYILYAIEQAEKMVEEGKDLSGIILKTKDSERTSPVYKEFPKNTEAINLSVPKPSMTGLASPKVAIKNQKELTEAMSKIGLFPQENESGARSCGEKAKTAATSPPSTP</sequence>
<protein>
    <submittedName>
        <fullName evidence="2">Uncharacterized protein</fullName>
    </submittedName>
</protein>
<keyword evidence="3" id="KW-1185">Reference proteome</keyword>
<dbReference type="AlphaFoldDB" id="A0A0W0WAP5"/>
<dbReference type="PATRIC" id="fig|466.6.peg.992"/>
<feature type="region of interest" description="Disordered" evidence="1">
    <location>
        <begin position="204"/>
        <end position="231"/>
    </location>
</feature>
<evidence type="ECO:0000256" key="1">
    <source>
        <dbReference type="SAM" id="MobiDB-lite"/>
    </source>
</evidence>
<comment type="caution">
    <text evidence="2">The sequence shown here is derived from an EMBL/GenBank/DDBJ whole genome shotgun (WGS) entry which is preliminary data.</text>
</comment>
<proteinExistence type="predicted"/>
<name>A0A0W0WAP5_9GAMM</name>
<gene>
    <name evidence="2" type="ORF">Lmac_0930</name>
</gene>
<evidence type="ECO:0000313" key="3">
    <source>
        <dbReference type="Proteomes" id="UP000054908"/>
    </source>
</evidence>
<accession>A0A0W0WAP5</accession>
<dbReference type="RefSeq" id="WP_058451738.1">
    <property type="nucleotide sequence ID" value="NZ_CAAAIB010000003.1"/>
</dbReference>
<dbReference type="OrthoDB" id="5654120at2"/>
<dbReference type="EMBL" id="LNYL01000023">
    <property type="protein sequence ID" value="KTD29420.1"/>
    <property type="molecule type" value="Genomic_DNA"/>
</dbReference>
<evidence type="ECO:0000313" key="2">
    <source>
        <dbReference type="EMBL" id="KTD29420.1"/>
    </source>
</evidence>
<dbReference type="Proteomes" id="UP000054908">
    <property type="component" value="Unassembled WGS sequence"/>
</dbReference>
<organism evidence="2 3">
    <name type="scientific">Legionella maceachernii</name>
    <dbReference type="NCBI Taxonomy" id="466"/>
    <lineage>
        <taxon>Bacteria</taxon>
        <taxon>Pseudomonadati</taxon>
        <taxon>Pseudomonadota</taxon>
        <taxon>Gammaproteobacteria</taxon>
        <taxon>Legionellales</taxon>
        <taxon>Legionellaceae</taxon>
        <taxon>Legionella</taxon>
    </lineage>
</organism>